<evidence type="ECO:0000256" key="2">
    <source>
        <dbReference type="SAM" id="MobiDB-lite"/>
    </source>
</evidence>
<keyword evidence="6" id="KW-1185">Reference proteome</keyword>
<dbReference type="PANTHER" id="PTHR10579">
    <property type="entry name" value="CALCIUM-ACTIVATED CHLORIDE CHANNEL REGULATOR"/>
    <property type="match status" value="1"/>
</dbReference>
<dbReference type="Gene3D" id="3.30.40.10">
    <property type="entry name" value="Zinc/RING finger domain, C3HC4 (zinc finger)"/>
    <property type="match status" value="1"/>
</dbReference>
<keyword evidence="1" id="KW-0863">Zinc-finger</keyword>
<evidence type="ECO:0000259" key="3">
    <source>
        <dbReference type="PROSITE" id="PS50089"/>
    </source>
</evidence>
<evidence type="ECO:0000259" key="4">
    <source>
        <dbReference type="PROSITE" id="PS50234"/>
    </source>
</evidence>
<protein>
    <submittedName>
        <fullName evidence="5">Uncharacterized protein</fullName>
    </submittedName>
</protein>
<feature type="domain" description="RING-type" evidence="3">
    <location>
        <begin position="160"/>
        <end position="205"/>
    </location>
</feature>
<dbReference type="InterPro" id="IPR002035">
    <property type="entry name" value="VWF_A"/>
</dbReference>
<dbReference type="AlphaFoldDB" id="A0AAN9S024"/>
<comment type="caution">
    <text evidence="5">The sequence shown here is derived from an EMBL/GenBank/DDBJ whole genome shotgun (WGS) entry which is preliminary data.</text>
</comment>
<dbReference type="PANTHER" id="PTHR10579:SF120">
    <property type="entry name" value="CHROMATIN REGULATOR PHD FAMILY-RELATED"/>
    <property type="match status" value="1"/>
</dbReference>
<dbReference type="SUPFAM" id="SSF53300">
    <property type="entry name" value="vWA-like"/>
    <property type="match status" value="1"/>
</dbReference>
<dbReference type="EMBL" id="JAYMYS010000007">
    <property type="protein sequence ID" value="KAK7386678.1"/>
    <property type="molecule type" value="Genomic_DNA"/>
</dbReference>
<feature type="domain" description="VWFA" evidence="4">
    <location>
        <begin position="325"/>
        <end position="471"/>
    </location>
</feature>
<dbReference type="Pfam" id="PF25243">
    <property type="entry name" value="WAV3_C"/>
    <property type="match status" value="1"/>
</dbReference>
<evidence type="ECO:0000256" key="1">
    <source>
        <dbReference type="PROSITE-ProRule" id="PRU00175"/>
    </source>
</evidence>
<dbReference type="InterPro" id="IPR001841">
    <property type="entry name" value="Znf_RING"/>
</dbReference>
<dbReference type="SUPFAM" id="SSF57850">
    <property type="entry name" value="RING/U-box"/>
    <property type="match status" value="1"/>
</dbReference>
<gene>
    <name evidence="5" type="ORF">VNO78_27013</name>
</gene>
<dbReference type="Proteomes" id="UP001386955">
    <property type="component" value="Unassembled WGS sequence"/>
</dbReference>
<dbReference type="PROSITE" id="PS50234">
    <property type="entry name" value="VWFA"/>
    <property type="match status" value="1"/>
</dbReference>
<proteinExistence type="predicted"/>
<organism evidence="5 6">
    <name type="scientific">Psophocarpus tetragonolobus</name>
    <name type="common">Winged bean</name>
    <name type="synonym">Dolichos tetragonolobus</name>
    <dbReference type="NCBI Taxonomy" id="3891"/>
    <lineage>
        <taxon>Eukaryota</taxon>
        <taxon>Viridiplantae</taxon>
        <taxon>Streptophyta</taxon>
        <taxon>Embryophyta</taxon>
        <taxon>Tracheophyta</taxon>
        <taxon>Spermatophyta</taxon>
        <taxon>Magnoliopsida</taxon>
        <taxon>eudicotyledons</taxon>
        <taxon>Gunneridae</taxon>
        <taxon>Pentapetalae</taxon>
        <taxon>rosids</taxon>
        <taxon>fabids</taxon>
        <taxon>Fabales</taxon>
        <taxon>Fabaceae</taxon>
        <taxon>Papilionoideae</taxon>
        <taxon>50 kb inversion clade</taxon>
        <taxon>NPAAA clade</taxon>
        <taxon>indigoferoid/millettioid clade</taxon>
        <taxon>Phaseoleae</taxon>
        <taxon>Psophocarpus</taxon>
    </lineage>
</organism>
<dbReference type="InterPro" id="IPR036465">
    <property type="entry name" value="vWFA_dom_sf"/>
</dbReference>
<evidence type="ECO:0000313" key="5">
    <source>
        <dbReference type="EMBL" id="KAK7386678.1"/>
    </source>
</evidence>
<dbReference type="SMART" id="SM00327">
    <property type="entry name" value="VWA"/>
    <property type="match status" value="1"/>
</dbReference>
<keyword evidence="1" id="KW-0862">Zinc</keyword>
<dbReference type="PROSITE" id="PS50089">
    <property type="entry name" value="ZF_RING_2"/>
    <property type="match status" value="1"/>
</dbReference>
<name>A0AAN9S024_PSOTE</name>
<accession>A0AAN9S024</accession>
<dbReference type="InterPro" id="IPR013083">
    <property type="entry name" value="Znf_RING/FYVE/PHD"/>
</dbReference>
<reference evidence="5 6" key="1">
    <citation type="submission" date="2024-01" db="EMBL/GenBank/DDBJ databases">
        <title>The genomes of 5 underutilized Papilionoideae crops provide insights into root nodulation and disease resistanc.</title>
        <authorList>
            <person name="Jiang F."/>
        </authorList>
    </citation>
    <scope>NUCLEOTIDE SEQUENCE [LARGE SCALE GENOMIC DNA]</scope>
    <source>
        <strain evidence="5">DUOXIRENSHENG_FW03</strain>
        <tissue evidence="5">Leaves</tissue>
    </source>
</reference>
<dbReference type="SMART" id="SM00184">
    <property type="entry name" value="RING"/>
    <property type="match status" value="1"/>
</dbReference>
<dbReference type="Pfam" id="PF17123">
    <property type="entry name" value="zf-RING_11"/>
    <property type="match status" value="1"/>
</dbReference>
<dbReference type="Gene3D" id="3.40.50.410">
    <property type="entry name" value="von Willebrand factor, type A domain"/>
    <property type="match status" value="1"/>
</dbReference>
<sequence>MSVNWNIKVPLIHSTAISFSSYLSSHHFLVQTRFSVNKTKPSKSSGCVAVRMVSGWRKTFCTSPNTPLPENWDYDKVNSSPKIASSFSFFSTPSSVPHSESRRTLCCRTNSPFAKQHQCNTNARTPSPTKHNTPTSFHLSPNSSTFSFLKSSLRLSKSSCEICEQSVRIGEGKAIFTAECSHVFHFPCIAAHVKKQRIVTCPVCNANWKQLQPADENKAHGVKTTSFKIHNYNDDEPLMSPTSVSRFNPIPESNENEEDDDDEEEQNDEAASFDVSFSVKTRNINACFSPEAAIVASNRSSETYVALFKVMAPPRSAAANRPPVDVVTVLDVGGVSCEELRMLKRSMQVVISSLGSADRLSVVVFSAGSKRLFPLRRMTGRGQTAARRVVDALAAVELRRDGKPARNDALKKAAKVLEDRRQKNTVAKIILLTNGQEEQRLSSTRFAVHSLRFSHDGACDHAQLETRVVSLLSVVAQDFKLELKLASRSAPAEIAAVYSLAKSCTDSVSPDSVAICDLHAAEERELMVEFKVPAGTASHGSHHRYISVRCSHRDPFTQELVNSKERELIVPRPHTVRSCDPTIERLRRCHVSARTVAESRKLVARSDVSGALHLLASARASVSREHGDECLRWLEAEQAELRSKKIRSSSNSNNCLEEKGEQLTPMSAWRVAERLAKVAIMRKSMNRVSDLHGFEDARF</sequence>
<dbReference type="InterPro" id="IPR051266">
    <property type="entry name" value="CLCR"/>
</dbReference>
<feature type="region of interest" description="Disordered" evidence="2">
    <location>
        <begin position="231"/>
        <end position="272"/>
    </location>
</feature>
<dbReference type="InterPro" id="IPR057427">
    <property type="entry name" value="WAV3_C"/>
</dbReference>
<evidence type="ECO:0000313" key="6">
    <source>
        <dbReference type="Proteomes" id="UP001386955"/>
    </source>
</evidence>
<feature type="region of interest" description="Disordered" evidence="2">
    <location>
        <begin position="117"/>
        <end position="136"/>
    </location>
</feature>
<dbReference type="Pfam" id="PF13519">
    <property type="entry name" value="VWA_2"/>
    <property type="match status" value="1"/>
</dbReference>
<feature type="compositionally biased region" description="Acidic residues" evidence="2">
    <location>
        <begin position="254"/>
        <end position="268"/>
    </location>
</feature>
<keyword evidence="1" id="KW-0479">Metal-binding</keyword>
<dbReference type="GO" id="GO:0008270">
    <property type="term" value="F:zinc ion binding"/>
    <property type="evidence" value="ECO:0007669"/>
    <property type="project" value="UniProtKB-KW"/>
</dbReference>